<comment type="caution">
    <text evidence="1">The sequence shown here is derived from an EMBL/GenBank/DDBJ whole genome shotgun (WGS) entry which is preliminary data.</text>
</comment>
<evidence type="ECO:0000313" key="1">
    <source>
        <dbReference type="EMBL" id="KAJ5196735.1"/>
    </source>
</evidence>
<reference evidence="1" key="1">
    <citation type="submission" date="2022-11" db="EMBL/GenBank/DDBJ databases">
        <authorList>
            <person name="Petersen C."/>
        </authorList>
    </citation>
    <scope>NUCLEOTIDE SEQUENCE</scope>
    <source>
        <strain evidence="1">IBT 20477</strain>
    </source>
</reference>
<dbReference type="Proteomes" id="UP001150942">
    <property type="component" value="Unassembled WGS sequence"/>
</dbReference>
<dbReference type="EMBL" id="JAPQKQ010000005">
    <property type="protein sequence ID" value="KAJ5196735.1"/>
    <property type="molecule type" value="Genomic_DNA"/>
</dbReference>
<name>A0A9W9MBW0_9EURO</name>
<evidence type="ECO:0000313" key="2">
    <source>
        <dbReference type="Proteomes" id="UP001150942"/>
    </source>
</evidence>
<protein>
    <submittedName>
        <fullName evidence="1">Uncharacterized protein</fullName>
    </submittedName>
</protein>
<proteinExistence type="predicted"/>
<accession>A0A9W9MBW0</accession>
<organism evidence="1 2">
    <name type="scientific">Penicillium cf. viridicatum</name>
    <dbReference type="NCBI Taxonomy" id="2972119"/>
    <lineage>
        <taxon>Eukaryota</taxon>
        <taxon>Fungi</taxon>
        <taxon>Dikarya</taxon>
        <taxon>Ascomycota</taxon>
        <taxon>Pezizomycotina</taxon>
        <taxon>Eurotiomycetes</taxon>
        <taxon>Eurotiomycetidae</taxon>
        <taxon>Eurotiales</taxon>
        <taxon>Aspergillaceae</taxon>
        <taxon>Penicillium</taxon>
    </lineage>
</organism>
<keyword evidence="2" id="KW-1185">Reference proteome</keyword>
<reference evidence="1" key="2">
    <citation type="journal article" date="2023" name="IMA Fungus">
        <title>Comparative genomic study of the Penicillium genus elucidates a diverse pangenome and 15 lateral gene transfer events.</title>
        <authorList>
            <person name="Petersen C."/>
            <person name="Sorensen T."/>
            <person name="Nielsen M.R."/>
            <person name="Sondergaard T.E."/>
            <person name="Sorensen J.L."/>
            <person name="Fitzpatrick D.A."/>
            <person name="Frisvad J.C."/>
            <person name="Nielsen K.L."/>
        </authorList>
    </citation>
    <scope>NUCLEOTIDE SEQUENCE</scope>
    <source>
        <strain evidence="1">IBT 20477</strain>
    </source>
</reference>
<dbReference type="AlphaFoldDB" id="A0A9W9MBW0"/>
<dbReference type="OrthoDB" id="4368647at2759"/>
<sequence length="77" mass="8955">MLKNKSVVFHKLTAFYKKTKPLTRAVKRFGGHINNIQRTMIIDADMPEEIWPYAVDTAIYINNRLVNLKTKISPLTH</sequence>
<gene>
    <name evidence="1" type="ORF">N7449_007214</name>
</gene>